<dbReference type="EMBL" id="CP001778">
    <property type="protein sequence ID" value="ADD43776.1"/>
    <property type="molecule type" value="Genomic_DNA"/>
</dbReference>
<accession>D3Q126</accession>
<evidence type="ECO:0000313" key="2">
    <source>
        <dbReference type="Proteomes" id="UP000000844"/>
    </source>
</evidence>
<name>D3Q126_STANL</name>
<sequence length="290" mass="31287">MDGMNHFRFLPGLRRVPLRPDFVQLGSDPDRSYLLQLPDSRLSQLLERLDGWIDETTYQLAAHALGVAGSEASGLLNLLRGKGLVVDSGAVTAEGSPEAHALALRRDRTPATVLAARRRQRVFVNGTGALARRTAVTLRAAGLGRVWCADEGRRGKATLTVLVNCAYPPTLAARGHARRRLPYLTVAILDGAVHIGPMVSPGTTPCLRCVDLHYRDCLPAWHTGGEPEILEASVATLAAGCVASAALQRLDGERCAVEASTIEIRPSLVIRRREWNVHPDCGCASTDTRP</sequence>
<evidence type="ECO:0000313" key="1">
    <source>
        <dbReference type="EMBL" id="ADD43776.1"/>
    </source>
</evidence>
<dbReference type="STRING" id="446470.Snas_4125"/>
<dbReference type="InterPro" id="IPR035985">
    <property type="entry name" value="Ubiquitin-activating_enz"/>
</dbReference>
<proteinExistence type="predicted"/>
<dbReference type="GO" id="GO:0008641">
    <property type="term" value="F:ubiquitin-like modifier activating enzyme activity"/>
    <property type="evidence" value="ECO:0007669"/>
    <property type="project" value="InterPro"/>
</dbReference>
<dbReference type="HOGENOM" id="CLU_938870_0_0_11"/>
<dbReference type="KEGG" id="sna:Snas_4125"/>
<organism evidence="1 2">
    <name type="scientific">Stackebrandtia nassauensis (strain DSM 44728 / CIP 108903 / NRRL B-16338 / NBRC 102104 / LLR-40K-21)</name>
    <dbReference type="NCBI Taxonomy" id="446470"/>
    <lineage>
        <taxon>Bacteria</taxon>
        <taxon>Bacillati</taxon>
        <taxon>Actinomycetota</taxon>
        <taxon>Actinomycetes</taxon>
        <taxon>Glycomycetales</taxon>
        <taxon>Glycomycetaceae</taxon>
        <taxon>Stackebrandtia</taxon>
    </lineage>
</organism>
<gene>
    <name evidence="1" type="ordered locus">Snas_4125</name>
</gene>
<dbReference type="SUPFAM" id="SSF69572">
    <property type="entry name" value="Activating enzymes of the ubiquitin-like proteins"/>
    <property type="match status" value="1"/>
</dbReference>
<dbReference type="AlphaFoldDB" id="D3Q126"/>
<evidence type="ECO:0008006" key="3">
    <source>
        <dbReference type="Google" id="ProtNLM"/>
    </source>
</evidence>
<protein>
    <recommendedName>
        <fullName evidence="3">UBA/THIF-type NAD/FAD binding protein</fullName>
    </recommendedName>
</protein>
<dbReference type="Gene3D" id="3.40.50.720">
    <property type="entry name" value="NAD(P)-binding Rossmann-like Domain"/>
    <property type="match status" value="1"/>
</dbReference>
<reference evidence="1 2" key="1">
    <citation type="journal article" date="2009" name="Stand. Genomic Sci.">
        <title>Complete genome sequence of Stackebrandtia nassauensis type strain (LLR-40K-21).</title>
        <authorList>
            <person name="Munk C."/>
            <person name="Lapidus A."/>
            <person name="Copeland A."/>
            <person name="Jando M."/>
            <person name="Mayilraj S."/>
            <person name="Glavina Del Rio T."/>
            <person name="Nolan M."/>
            <person name="Chen F."/>
            <person name="Lucas S."/>
            <person name="Tice H."/>
            <person name="Cheng J.F."/>
            <person name="Han C."/>
            <person name="Detter J.C."/>
            <person name="Bruce D."/>
            <person name="Goodwin L."/>
            <person name="Chain P."/>
            <person name="Pitluck S."/>
            <person name="Goker M."/>
            <person name="Ovchinikova G."/>
            <person name="Pati A."/>
            <person name="Ivanova N."/>
            <person name="Mavromatis K."/>
            <person name="Chen A."/>
            <person name="Palaniappan K."/>
            <person name="Land M."/>
            <person name="Hauser L."/>
            <person name="Chang Y.J."/>
            <person name="Jeffries C.D."/>
            <person name="Bristow J."/>
            <person name="Eisen J.A."/>
            <person name="Markowitz V."/>
            <person name="Hugenholtz P."/>
            <person name="Kyrpides N.C."/>
            <person name="Klenk H.P."/>
        </authorList>
    </citation>
    <scope>NUCLEOTIDE SEQUENCE [LARGE SCALE GENOMIC DNA]</scope>
    <source>
        <strain evidence="2">DSM 44728 / CIP 108903 / NRRL B-16338 / NBRC 102104 / LLR-40K-21</strain>
    </source>
</reference>
<dbReference type="eggNOG" id="COG0476">
    <property type="taxonomic scope" value="Bacteria"/>
</dbReference>
<keyword evidence="2" id="KW-1185">Reference proteome</keyword>
<dbReference type="Proteomes" id="UP000000844">
    <property type="component" value="Chromosome"/>
</dbReference>